<evidence type="ECO:0000313" key="3">
    <source>
        <dbReference type="EMBL" id="KAB1273850.1"/>
    </source>
</evidence>
<keyword evidence="2 3" id="KW-0812">Transmembrane</keyword>
<protein>
    <submittedName>
        <fullName evidence="3">CKLF-like MARVEL transmembrane domain-containing protein 1</fullName>
    </submittedName>
</protein>
<feature type="transmembrane region" description="Helical" evidence="2">
    <location>
        <begin position="111"/>
        <end position="133"/>
    </location>
</feature>
<evidence type="ECO:0000256" key="2">
    <source>
        <dbReference type="SAM" id="Phobius"/>
    </source>
</evidence>
<comment type="caution">
    <text evidence="3">The sequence shown here is derived from an EMBL/GenBank/DDBJ whole genome shotgun (WGS) entry which is preliminary data.</text>
</comment>
<evidence type="ECO:0000313" key="4">
    <source>
        <dbReference type="Proteomes" id="UP000299084"/>
    </source>
</evidence>
<keyword evidence="4" id="KW-1185">Reference proteome</keyword>
<dbReference type="InterPro" id="IPR050578">
    <property type="entry name" value="MARVEL-CKLF_proteins"/>
</dbReference>
<reference evidence="3 4" key="1">
    <citation type="journal article" date="2019" name="Mol. Ecol. Resour.">
        <title>Improving Illumina assemblies with Hi-C and long reads: an example with the North African dromedary.</title>
        <authorList>
            <person name="Elbers J.P."/>
            <person name="Rogers M.F."/>
            <person name="Perelman P.L."/>
            <person name="Proskuryakova A.A."/>
            <person name="Serdyukova N.A."/>
            <person name="Johnson W.E."/>
            <person name="Horin P."/>
            <person name="Corander J."/>
            <person name="Murphy D."/>
            <person name="Burger P.A."/>
        </authorList>
    </citation>
    <scope>NUCLEOTIDE SEQUENCE [LARGE SCALE GENOMIC DNA]</scope>
    <source>
        <strain evidence="3">Drom800</strain>
        <tissue evidence="3">Blood</tissue>
    </source>
</reference>
<proteinExistence type="predicted"/>
<feature type="transmembrane region" description="Helical" evidence="2">
    <location>
        <begin position="80"/>
        <end position="105"/>
    </location>
</feature>
<name>A0A5N4DSA2_CAMDR</name>
<dbReference type="PANTHER" id="PTHR22776:SF43">
    <property type="entry name" value="CKLF-LIKE MARVEL TRANSMEMBRANE DOMAIN-CONTAINING PROTEIN 1"/>
    <property type="match status" value="1"/>
</dbReference>
<keyword evidence="2" id="KW-1133">Transmembrane helix</keyword>
<evidence type="ECO:0000256" key="1">
    <source>
        <dbReference type="SAM" id="MobiDB-lite"/>
    </source>
</evidence>
<accession>A0A5N4DSA2</accession>
<dbReference type="STRING" id="9838.ENSCDRP00005008735"/>
<feature type="transmembrane region" description="Helical" evidence="2">
    <location>
        <begin position="145"/>
        <end position="163"/>
    </location>
</feature>
<feature type="region of interest" description="Disordered" evidence="1">
    <location>
        <begin position="1"/>
        <end position="53"/>
    </location>
</feature>
<dbReference type="EMBL" id="JWIN03000009">
    <property type="protein sequence ID" value="KAB1273850.1"/>
    <property type="molecule type" value="Genomic_DNA"/>
</dbReference>
<dbReference type="PANTHER" id="PTHR22776">
    <property type="entry name" value="MARVEL-CONTAINING POTENTIAL LIPID RAFT-ASSOCIATED PROTEIN"/>
    <property type="match status" value="1"/>
</dbReference>
<gene>
    <name evidence="3" type="ORF">Cadr_000011296</name>
</gene>
<organism evidence="3 4">
    <name type="scientific">Camelus dromedarius</name>
    <name type="common">Dromedary</name>
    <name type="synonym">Arabian camel</name>
    <dbReference type="NCBI Taxonomy" id="9838"/>
    <lineage>
        <taxon>Eukaryota</taxon>
        <taxon>Metazoa</taxon>
        <taxon>Chordata</taxon>
        <taxon>Craniata</taxon>
        <taxon>Vertebrata</taxon>
        <taxon>Euteleostomi</taxon>
        <taxon>Mammalia</taxon>
        <taxon>Eutheria</taxon>
        <taxon>Laurasiatheria</taxon>
        <taxon>Artiodactyla</taxon>
        <taxon>Tylopoda</taxon>
        <taxon>Camelidae</taxon>
        <taxon>Camelus</taxon>
    </lineage>
</organism>
<dbReference type="AlphaFoldDB" id="A0A5N4DSA2"/>
<sequence>MDPEAESAPLRGDWQAPARPGRSVRITPSARPARQAPTEPTAKPAGRPASPGEAEAAAVQKRAEGRAKVPRKFRDSFKRFFFSPTGALKIIRLALLIGALVYFIIAEAQEYFIAITVLETCIVVCFILIYMLTLHHLMTFLHWPLLSLCLTAAIVCLVDGTVVTKRMRNNVKKALGIESETEVTPIPAQETAPAPVKAPTRVPQKGTPKAPTKTAMKPRGPATARAPSEVSKAGTLEPPSQAPLATAFRRSAAELACCHPFRPTCDHKIRAAKSGTPLLARVALCKSGVTFPGACECTRALALRRLWFQPTRPEDRSSGYSRRATSLGLTGPLGDFRAEVGPPW</sequence>
<feature type="region of interest" description="Disordered" evidence="1">
    <location>
        <begin position="186"/>
        <end position="240"/>
    </location>
</feature>
<dbReference type="Proteomes" id="UP000299084">
    <property type="component" value="Unassembled WGS sequence"/>
</dbReference>
<dbReference type="GO" id="GO:0016020">
    <property type="term" value="C:membrane"/>
    <property type="evidence" value="ECO:0007669"/>
    <property type="project" value="TreeGrafter"/>
</dbReference>
<keyword evidence="2" id="KW-0472">Membrane</keyword>